<evidence type="ECO:0000256" key="6">
    <source>
        <dbReference type="SAM" id="Phobius"/>
    </source>
</evidence>
<protein>
    <submittedName>
        <fullName evidence="8">YitT family protein</fullName>
    </submittedName>
</protein>
<comment type="caution">
    <text evidence="8">The sequence shown here is derived from an EMBL/GenBank/DDBJ whole genome shotgun (WGS) entry which is preliminary data.</text>
</comment>
<dbReference type="PIRSF" id="PIRSF006483">
    <property type="entry name" value="Membrane_protein_YitT"/>
    <property type="match status" value="1"/>
</dbReference>
<evidence type="ECO:0000313" key="8">
    <source>
        <dbReference type="EMBL" id="HIQ62557.1"/>
    </source>
</evidence>
<dbReference type="PANTHER" id="PTHR33545">
    <property type="entry name" value="UPF0750 MEMBRANE PROTEIN YITT-RELATED"/>
    <property type="match status" value="1"/>
</dbReference>
<organism evidence="8 9">
    <name type="scientific">Candidatus Avichristensenella intestinipullorum</name>
    <dbReference type="NCBI Taxonomy" id="2840693"/>
    <lineage>
        <taxon>Bacteria</taxon>
        <taxon>Bacillati</taxon>
        <taxon>Bacillota</taxon>
        <taxon>Clostridia</taxon>
        <taxon>Candidatus Avichristensenella</taxon>
    </lineage>
</organism>
<evidence type="ECO:0000256" key="5">
    <source>
        <dbReference type="ARBA" id="ARBA00023136"/>
    </source>
</evidence>
<dbReference type="Proteomes" id="UP000886819">
    <property type="component" value="Unassembled WGS sequence"/>
</dbReference>
<keyword evidence="4 6" id="KW-1133">Transmembrane helix</keyword>
<proteinExistence type="predicted"/>
<dbReference type="GO" id="GO:0005886">
    <property type="term" value="C:plasma membrane"/>
    <property type="evidence" value="ECO:0007669"/>
    <property type="project" value="UniProtKB-SubCell"/>
</dbReference>
<dbReference type="CDD" id="cd16380">
    <property type="entry name" value="YitT_C"/>
    <property type="match status" value="1"/>
</dbReference>
<evidence type="ECO:0000256" key="2">
    <source>
        <dbReference type="ARBA" id="ARBA00022475"/>
    </source>
</evidence>
<feature type="transmembrane region" description="Helical" evidence="6">
    <location>
        <begin position="9"/>
        <end position="28"/>
    </location>
</feature>
<dbReference type="AlphaFoldDB" id="A0A9D1CID4"/>
<keyword evidence="2" id="KW-1003">Cell membrane</keyword>
<accession>A0A9D1CID4</accession>
<sequence length="291" mass="30920">MHRKSWMQWLYLAAGVTLTSVPFPLFFIPNDIAPGGLSGLSTVLHALTGWPVGMTTIVLNAPLFLISWKRMGRAFASRSLLCMLGVSVLIDLVPGKPVTSNPMLAAIFGGLTMGAGIGLVIRGGATTGGTDMAAMLVHEQIPAISVGGVLMGIDCLVILLAGIVFDLQSALFALIALYIATRVMDRVIEGLENAKAFFIFSGQSQAIADAVLTRMNRGATLLRAQGAYSRQERDVLLCVVTRMQIPQLKAIVNELDPNAFLMLTDVREALGEGFTREPGAPAGSRPAGPDR</sequence>
<dbReference type="EMBL" id="DVFI01000041">
    <property type="protein sequence ID" value="HIQ62557.1"/>
    <property type="molecule type" value="Genomic_DNA"/>
</dbReference>
<evidence type="ECO:0000259" key="7">
    <source>
        <dbReference type="Pfam" id="PF10035"/>
    </source>
</evidence>
<evidence type="ECO:0000256" key="1">
    <source>
        <dbReference type="ARBA" id="ARBA00004651"/>
    </source>
</evidence>
<feature type="transmembrane region" description="Helical" evidence="6">
    <location>
        <begin position="103"/>
        <end position="121"/>
    </location>
</feature>
<evidence type="ECO:0000256" key="4">
    <source>
        <dbReference type="ARBA" id="ARBA00022989"/>
    </source>
</evidence>
<feature type="transmembrane region" description="Helical" evidence="6">
    <location>
        <begin position="80"/>
        <end position="97"/>
    </location>
</feature>
<name>A0A9D1CID4_9FIRM</name>
<dbReference type="InterPro" id="IPR015867">
    <property type="entry name" value="N-reg_PII/ATP_PRibTrfase_C"/>
</dbReference>
<gene>
    <name evidence="8" type="ORF">IAA66_03095</name>
</gene>
<reference evidence="8" key="2">
    <citation type="journal article" date="2021" name="PeerJ">
        <title>Extensive microbial diversity within the chicken gut microbiome revealed by metagenomics and culture.</title>
        <authorList>
            <person name="Gilroy R."/>
            <person name="Ravi A."/>
            <person name="Getino M."/>
            <person name="Pursley I."/>
            <person name="Horton D.L."/>
            <person name="Alikhan N.F."/>
            <person name="Baker D."/>
            <person name="Gharbi K."/>
            <person name="Hall N."/>
            <person name="Watson M."/>
            <person name="Adriaenssens E.M."/>
            <person name="Foster-Nyarko E."/>
            <person name="Jarju S."/>
            <person name="Secka A."/>
            <person name="Antonio M."/>
            <person name="Oren A."/>
            <person name="Chaudhuri R.R."/>
            <person name="La Ragione R."/>
            <person name="Hildebrand F."/>
            <person name="Pallen M.J."/>
        </authorList>
    </citation>
    <scope>NUCLEOTIDE SEQUENCE</scope>
    <source>
        <strain evidence="8">ChiHile30-977</strain>
    </source>
</reference>
<dbReference type="Gene3D" id="3.30.70.120">
    <property type="match status" value="1"/>
</dbReference>
<dbReference type="Pfam" id="PF02588">
    <property type="entry name" value="YitT_membrane"/>
    <property type="match status" value="1"/>
</dbReference>
<dbReference type="InterPro" id="IPR003740">
    <property type="entry name" value="YitT"/>
</dbReference>
<evidence type="ECO:0000313" key="9">
    <source>
        <dbReference type="Proteomes" id="UP000886819"/>
    </source>
</evidence>
<keyword evidence="5 6" id="KW-0472">Membrane</keyword>
<feature type="domain" description="DUF2179" evidence="7">
    <location>
        <begin position="217"/>
        <end position="271"/>
    </location>
</feature>
<dbReference type="Pfam" id="PF10035">
    <property type="entry name" value="DUF2179"/>
    <property type="match status" value="1"/>
</dbReference>
<dbReference type="PANTHER" id="PTHR33545:SF9">
    <property type="entry name" value="UPF0750 MEMBRANE PROTEIN YITE"/>
    <property type="match status" value="1"/>
</dbReference>
<keyword evidence="3 6" id="KW-0812">Transmembrane</keyword>
<evidence type="ECO:0000256" key="3">
    <source>
        <dbReference type="ARBA" id="ARBA00022692"/>
    </source>
</evidence>
<feature type="transmembrane region" description="Helical" evidence="6">
    <location>
        <begin position="141"/>
        <end position="164"/>
    </location>
</feature>
<comment type="subcellular location">
    <subcellularLocation>
        <location evidence="1">Cell membrane</location>
        <topology evidence="1">Multi-pass membrane protein</topology>
    </subcellularLocation>
</comment>
<dbReference type="InterPro" id="IPR051461">
    <property type="entry name" value="UPF0750_membrane"/>
</dbReference>
<dbReference type="InterPro" id="IPR019264">
    <property type="entry name" value="DUF2179"/>
</dbReference>
<feature type="transmembrane region" description="Helical" evidence="6">
    <location>
        <begin position="48"/>
        <end position="68"/>
    </location>
</feature>
<reference evidence="8" key="1">
    <citation type="submission" date="2020-10" db="EMBL/GenBank/DDBJ databases">
        <authorList>
            <person name="Gilroy R."/>
        </authorList>
    </citation>
    <scope>NUCLEOTIDE SEQUENCE</scope>
    <source>
        <strain evidence="8">ChiHile30-977</strain>
    </source>
</reference>